<dbReference type="Proteomes" id="UP000729402">
    <property type="component" value="Unassembled WGS sequence"/>
</dbReference>
<organism evidence="1 2">
    <name type="scientific">Zizania palustris</name>
    <name type="common">Northern wild rice</name>
    <dbReference type="NCBI Taxonomy" id="103762"/>
    <lineage>
        <taxon>Eukaryota</taxon>
        <taxon>Viridiplantae</taxon>
        <taxon>Streptophyta</taxon>
        <taxon>Embryophyta</taxon>
        <taxon>Tracheophyta</taxon>
        <taxon>Spermatophyta</taxon>
        <taxon>Magnoliopsida</taxon>
        <taxon>Liliopsida</taxon>
        <taxon>Poales</taxon>
        <taxon>Poaceae</taxon>
        <taxon>BOP clade</taxon>
        <taxon>Oryzoideae</taxon>
        <taxon>Oryzeae</taxon>
        <taxon>Zizaniinae</taxon>
        <taxon>Zizania</taxon>
    </lineage>
</organism>
<sequence length="77" mass="8483">MQCDPSTGRLSRSMVTATLAAAAPLQSTLHALPSIRSCIFLPFRSIPPPHRPNRKQILSQMERLPSPIASSRCCRRA</sequence>
<evidence type="ECO:0000313" key="1">
    <source>
        <dbReference type="EMBL" id="KAG8048136.1"/>
    </source>
</evidence>
<gene>
    <name evidence="1" type="ORF">GUJ93_ZPchr0008g13581</name>
</gene>
<evidence type="ECO:0000313" key="2">
    <source>
        <dbReference type="Proteomes" id="UP000729402"/>
    </source>
</evidence>
<proteinExistence type="predicted"/>
<reference evidence="1" key="2">
    <citation type="submission" date="2021-02" db="EMBL/GenBank/DDBJ databases">
        <authorList>
            <person name="Kimball J.A."/>
            <person name="Haas M.W."/>
            <person name="Macchietto M."/>
            <person name="Kono T."/>
            <person name="Duquette J."/>
            <person name="Shao M."/>
        </authorList>
    </citation>
    <scope>NUCLEOTIDE SEQUENCE</scope>
    <source>
        <tissue evidence="1">Fresh leaf tissue</tissue>
    </source>
</reference>
<keyword evidence="2" id="KW-1185">Reference proteome</keyword>
<protein>
    <submittedName>
        <fullName evidence="1">Uncharacterized protein</fullName>
    </submittedName>
</protein>
<dbReference type="AlphaFoldDB" id="A0A8J5V5E0"/>
<accession>A0A8J5V5E0</accession>
<comment type="caution">
    <text evidence="1">The sequence shown here is derived from an EMBL/GenBank/DDBJ whole genome shotgun (WGS) entry which is preliminary data.</text>
</comment>
<name>A0A8J5V5E0_ZIZPA</name>
<dbReference type="EMBL" id="JAAALK010000290">
    <property type="protein sequence ID" value="KAG8048136.1"/>
    <property type="molecule type" value="Genomic_DNA"/>
</dbReference>
<reference evidence="1" key="1">
    <citation type="journal article" date="2021" name="bioRxiv">
        <title>Whole Genome Assembly and Annotation of Northern Wild Rice, Zizania palustris L., Supports a Whole Genome Duplication in the Zizania Genus.</title>
        <authorList>
            <person name="Haas M."/>
            <person name="Kono T."/>
            <person name="Macchietto M."/>
            <person name="Millas R."/>
            <person name="McGilp L."/>
            <person name="Shao M."/>
            <person name="Duquette J."/>
            <person name="Hirsch C.N."/>
            <person name="Kimball J."/>
        </authorList>
    </citation>
    <scope>NUCLEOTIDE SEQUENCE</scope>
    <source>
        <tissue evidence="1">Fresh leaf tissue</tissue>
    </source>
</reference>